<comment type="caution">
    <text evidence="1">The sequence shown here is derived from an EMBL/GenBank/DDBJ whole genome shotgun (WGS) entry which is preliminary data.</text>
</comment>
<accession>A0A9X8ZDM1</accession>
<evidence type="ECO:0000313" key="1">
    <source>
        <dbReference type="EMBL" id="TKH08040.1"/>
    </source>
</evidence>
<dbReference type="RefSeq" id="WP_137024360.1">
    <property type="nucleotide sequence ID" value="NZ_SZNT01000428.1"/>
</dbReference>
<sequence length="86" mass="9901">MKKSKPRKELRGNGYFVNEPNYELMAKAFTELYFSFTKGGSGDVEVDKLGTIALFSALANDEEGKQKELDKMRAHVKNLRMKKRNR</sequence>
<dbReference type="Proteomes" id="UP000309170">
    <property type="component" value="Unassembled WGS sequence"/>
</dbReference>
<dbReference type="EMBL" id="SZNT01000428">
    <property type="protein sequence ID" value="TKH08040.1"/>
    <property type="molecule type" value="Genomic_DNA"/>
</dbReference>
<gene>
    <name evidence="1" type="ORF">FC678_21480</name>
</gene>
<evidence type="ECO:0000313" key="2">
    <source>
        <dbReference type="Proteomes" id="UP000309170"/>
    </source>
</evidence>
<protein>
    <submittedName>
        <fullName evidence="1">Uncharacterized protein</fullName>
    </submittedName>
</protein>
<dbReference type="AlphaFoldDB" id="A0A9X8ZDM1"/>
<organism evidence="1 2">
    <name type="scientific">Peribacillus simplex</name>
    <dbReference type="NCBI Taxonomy" id="1478"/>
    <lineage>
        <taxon>Bacteria</taxon>
        <taxon>Bacillati</taxon>
        <taxon>Bacillota</taxon>
        <taxon>Bacilli</taxon>
        <taxon>Bacillales</taxon>
        <taxon>Bacillaceae</taxon>
        <taxon>Peribacillus</taxon>
    </lineage>
</organism>
<name>A0A9X8ZDM1_9BACI</name>
<proteinExistence type="predicted"/>
<reference evidence="1 2" key="1">
    <citation type="journal article" date="2019" name="Environ. Microbiol.">
        <title>An active ?-lactamase is a part of an orchestrated cell wall stress resistance network of Bacillus subtilis and related rhizosphere species.</title>
        <authorList>
            <person name="Bucher T."/>
            <person name="Keren-Paz A."/>
            <person name="Hausser J."/>
            <person name="Olender T."/>
            <person name="Cytryn E."/>
            <person name="Kolodkin-Gal I."/>
        </authorList>
    </citation>
    <scope>NUCLEOTIDE SEQUENCE [LARGE SCALE GENOMIC DNA]</scope>
    <source>
        <strain evidence="1 2">I4</strain>
    </source>
</reference>